<dbReference type="Proteomes" id="UP000076761">
    <property type="component" value="Unassembled WGS sequence"/>
</dbReference>
<organism evidence="2 3">
    <name type="scientific">Neolentinus lepideus HHB14362 ss-1</name>
    <dbReference type="NCBI Taxonomy" id="1314782"/>
    <lineage>
        <taxon>Eukaryota</taxon>
        <taxon>Fungi</taxon>
        <taxon>Dikarya</taxon>
        <taxon>Basidiomycota</taxon>
        <taxon>Agaricomycotina</taxon>
        <taxon>Agaricomycetes</taxon>
        <taxon>Gloeophyllales</taxon>
        <taxon>Gloeophyllaceae</taxon>
        <taxon>Neolentinus</taxon>
    </lineage>
</organism>
<feature type="region of interest" description="Disordered" evidence="1">
    <location>
        <begin position="29"/>
        <end position="257"/>
    </location>
</feature>
<keyword evidence="3" id="KW-1185">Reference proteome</keyword>
<dbReference type="AlphaFoldDB" id="A0A165SM35"/>
<evidence type="ECO:0000313" key="3">
    <source>
        <dbReference type="Proteomes" id="UP000076761"/>
    </source>
</evidence>
<feature type="compositionally biased region" description="Low complexity" evidence="1">
    <location>
        <begin position="215"/>
        <end position="230"/>
    </location>
</feature>
<gene>
    <name evidence="2" type="ORF">NEOLEDRAFT_358672</name>
</gene>
<sequence>MSTATARAGPPGDEDLQVLYNQVWAGFAEESVAEQPQPSVSPSGRPREDLEDLYSAYAGDETHSDARRSRPTNGSPSAVGRSASAQPSTSVSRSSSATASPSLPTSPRDRPLPYAPTSPNQPRPYRKLPPVPGASSTYAMPEAKPYHSPDMSSQRQKYPSELSPAVLSPSGSSPNGVRQRPSGEYLDERAPRTQGIPPSPRPYYSQFQVPPNRPSSGSSSDSPVSHNSYSRSPNVSSAAYPMPVPEFSASENAHRTSDHLTLKLHKFLAMSCTRLPTQVRQFRRRRHRPKSSQS</sequence>
<feature type="compositionally biased region" description="Low complexity" evidence="1">
    <location>
        <begin position="81"/>
        <end position="106"/>
    </location>
</feature>
<evidence type="ECO:0000313" key="2">
    <source>
        <dbReference type="EMBL" id="KZT25368.1"/>
    </source>
</evidence>
<protein>
    <submittedName>
        <fullName evidence="2">Uncharacterized protein</fullName>
    </submittedName>
</protein>
<feature type="compositionally biased region" description="Pro residues" evidence="1">
    <location>
        <begin position="113"/>
        <end position="132"/>
    </location>
</feature>
<evidence type="ECO:0000256" key="1">
    <source>
        <dbReference type="SAM" id="MobiDB-lite"/>
    </source>
</evidence>
<reference evidence="2 3" key="1">
    <citation type="journal article" date="2016" name="Mol. Biol. Evol.">
        <title>Comparative Genomics of Early-Diverging Mushroom-Forming Fungi Provides Insights into the Origins of Lignocellulose Decay Capabilities.</title>
        <authorList>
            <person name="Nagy L.G."/>
            <person name="Riley R."/>
            <person name="Tritt A."/>
            <person name="Adam C."/>
            <person name="Daum C."/>
            <person name="Floudas D."/>
            <person name="Sun H."/>
            <person name="Yadav J.S."/>
            <person name="Pangilinan J."/>
            <person name="Larsson K.H."/>
            <person name="Matsuura K."/>
            <person name="Barry K."/>
            <person name="Labutti K."/>
            <person name="Kuo R."/>
            <person name="Ohm R.A."/>
            <person name="Bhattacharya S.S."/>
            <person name="Shirouzu T."/>
            <person name="Yoshinaga Y."/>
            <person name="Martin F.M."/>
            <person name="Grigoriev I.V."/>
            <person name="Hibbett D.S."/>
        </authorList>
    </citation>
    <scope>NUCLEOTIDE SEQUENCE [LARGE SCALE GENOMIC DNA]</scope>
    <source>
        <strain evidence="2 3">HHB14362 ss-1</strain>
    </source>
</reference>
<proteinExistence type="predicted"/>
<dbReference type="OrthoDB" id="3269754at2759"/>
<dbReference type="EMBL" id="KV425572">
    <property type="protein sequence ID" value="KZT25368.1"/>
    <property type="molecule type" value="Genomic_DNA"/>
</dbReference>
<dbReference type="STRING" id="1314782.A0A165SM35"/>
<name>A0A165SM35_9AGAM</name>
<accession>A0A165SM35</accession>
<dbReference type="InParanoid" id="A0A165SM35"/>